<dbReference type="OrthoDB" id="2477884at2759"/>
<reference evidence="1" key="1">
    <citation type="submission" date="2019-10" db="EMBL/GenBank/DDBJ databases">
        <title>Conservation and host-specific expression of non-tandemly repeated heterogenous ribosome RNA gene in arbuscular mycorrhizal fungi.</title>
        <authorList>
            <person name="Maeda T."/>
            <person name="Kobayashi Y."/>
            <person name="Nakagawa T."/>
            <person name="Ezawa T."/>
            <person name="Yamaguchi K."/>
            <person name="Bino T."/>
            <person name="Nishimoto Y."/>
            <person name="Shigenobu S."/>
            <person name="Kawaguchi M."/>
        </authorList>
    </citation>
    <scope>NUCLEOTIDE SEQUENCE</scope>
    <source>
        <strain evidence="1">HR1</strain>
    </source>
</reference>
<evidence type="ECO:0000313" key="1">
    <source>
        <dbReference type="EMBL" id="GES73233.1"/>
    </source>
</evidence>
<organism evidence="1 2">
    <name type="scientific">Rhizophagus clarus</name>
    <dbReference type="NCBI Taxonomy" id="94130"/>
    <lineage>
        <taxon>Eukaryota</taxon>
        <taxon>Fungi</taxon>
        <taxon>Fungi incertae sedis</taxon>
        <taxon>Mucoromycota</taxon>
        <taxon>Glomeromycotina</taxon>
        <taxon>Glomeromycetes</taxon>
        <taxon>Glomerales</taxon>
        <taxon>Glomeraceae</taxon>
        <taxon>Rhizophagus</taxon>
    </lineage>
</organism>
<dbReference type="EMBL" id="BLAL01000005">
    <property type="protein sequence ID" value="GES73233.1"/>
    <property type="molecule type" value="Genomic_DNA"/>
</dbReference>
<comment type="caution">
    <text evidence="1">The sequence shown here is derived from an EMBL/GenBank/DDBJ whole genome shotgun (WGS) entry which is preliminary data.</text>
</comment>
<gene>
    <name evidence="1" type="ORF">RCL2_000077500</name>
</gene>
<dbReference type="Proteomes" id="UP000615446">
    <property type="component" value="Unassembled WGS sequence"/>
</dbReference>
<evidence type="ECO:0000313" key="2">
    <source>
        <dbReference type="Proteomes" id="UP000615446"/>
    </source>
</evidence>
<protein>
    <submittedName>
        <fullName evidence="1">Uncharacterized protein</fullName>
    </submittedName>
</protein>
<accession>A0A8H3QB29</accession>
<name>A0A8H3QB29_9GLOM</name>
<sequence>MLTRTRKQKQSYQTKYESQLSYFYENEKWNIVNFSEFLGSNGLSLGEIEDTSMYRNLLNSISNDQTQPQSMRVKARDNNTDDCINKQKLNVKKYWKKQRIELNNESKPTTSTQQNISTRSGDFEYQIESFNRTVRFNNGNIYQNIVDSLDKLLTLPPKIINKLQFIQMYQRYIIYVNAFELDFIDTSIINQELYDIPTIFTVLEFLPDFLNKLEEKRFGSWKELATWARSSFGEFANRLWPTKSQDEVILVNYIQDIMIHYGEYFDEPYQKNLLEGDFRNKFSKSNNGRGSKTDMGGDIAGYEIFTIENSFDKNEWTKKYIKDELKLAIYNRDDLFAIWHDVYKDILRSFYKIKEKLKLLRTWSIQLSGQHGGHSGLHIDLYSTRQPIAGLFLFLSVDSVLLPRQEEEPGFRTLSKVIELMIRLAHGIHNMKKRYKMIQDEIQTLKRGQFPCIEKRSYMDESKLKSTPRKKRPR</sequence>
<dbReference type="AlphaFoldDB" id="A0A8H3QB29"/>
<proteinExistence type="predicted"/>